<accession>B2CRK5</accession>
<reference evidence="1 2" key="1">
    <citation type="journal article" date="2008" name="Res. Microbiol.">
        <title>Viruses in acidic geothermal environments of the Kamchatka Peninsula.</title>
        <authorList>
            <person name="Bize A."/>
            <person name="Peng X."/>
            <person name="Prokofeva M."/>
            <person name="Maclellan K."/>
            <person name="Lucas S."/>
            <person name="Forterre P."/>
            <person name="Garrett R.A."/>
            <person name="Bonch-Osmolovskaya E.A."/>
            <person name="Prangishvili D."/>
        </authorList>
    </citation>
    <scope>NUCLEOTIDE SEQUENCE [LARGE SCALE GENOMIC DNA]</scope>
</reference>
<evidence type="ECO:0000313" key="2">
    <source>
        <dbReference type="Proteomes" id="UP000008691"/>
    </source>
</evidence>
<dbReference type="EMBL" id="EU545650">
    <property type="protein sequence ID" value="ACB37262.1"/>
    <property type="molecule type" value="Genomic_DNA"/>
</dbReference>
<keyword evidence="2" id="KW-1185">Reference proteome</keyword>
<proteinExistence type="predicted"/>
<dbReference type="RefSeq" id="YP_001798546.1">
    <property type="nucleotide sequence ID" value="NC_010537.1"/>
</dbReference>
<organism evidence="1 2">
    <name type="scientific">Betalipothrixvirus uzonense</name>
    <dbReference type="NCBI Taxonomy" id="512792"/>
    <lineage>
        <taxon>Viruses</taxon>
        <taxon>Adnaviria</taxon>
        <taxon>Zilligvirae</taxon>
        <taxon>Taleaviricota</taxon>
        <taxon>Tokiviricetes</taxon>
        <taxon>Ligamenvirales</taxon>
        <taxon>Lipothrixviridae</taxon>
        <taxon>Betalipothrixvirus</taxon>
    </lineage>
</organism>
<dbReference type="OrthoDB" id="7781at10239"/>
<dbReference type="GeneID" id="6186744"/>
<name>B2CRK5_9VIRU</name>
<dbReference type="KEGG" id="vg:6186744"/>
<protein>
    <submittedName>
        <fullName evidence="1">Uncharacterized protein</fullName>
    </submittedName>
</protein>
<sequence>MLIAQVVKKGWYIDFKVDKLDDIPARYIPYIRSIGEEKYGTNSVCYIIIRLRRVEPPAFRGSNWLLTAGREEGERVDKGNRGGVGRPASGFIRHSGFGIADGRGDMVWWCSGVQNNVVSPIPGRRGRIYMVDVRQILKIDIDVSVNYYDPNWLLEKKSQQLRALGYDYDDAWWEYSPSGKHIHILIILKDPVTVKELFDLQFLLGDDPKRVEFNYLRYSVMGEDAIHFNVLYTYKKKLSLKDKIRTIIRHYF</sequence>
<dbReference type="Proteomes" id="UP000008691">
    <property type="component" value="Segment"/>
</dbReference>
<evidence type="ECO:0000313" key="1">
    <source>
        <dbReference type="EMBL" id="ACB37262.1"/>
    </source>
</evidence>